<organism evidence="2 3">
    <name type="scientific">Arthrobacter phage VroomVroom</name>
    <dbReference type="NCBI Taxonomy" id="3049371"/>
    <lineage>
        <taxon>Viruses</taxon>
        <taxon>Duplodnaviria</taxon>
        <taxon>Heunggongvirae</taxon>
        <taxon>Uroviricota</taxon>
        <taxon>Caudoviricetes</taxon>
        <taxon>Casidaviridae</taxon>
        <taxon>Hilgardvirus</taxon>
        <taxon>Hilgardvirus vroomvroom</taxon>
    </lineage>
</organism>
<dbReference type="Proteomes" id="UP001243977">
    <property type="component" value="Segment"/>
</dbReference>
<dbReference type="EMBL" id="OQ938592">
    <property type="protein sequence ID" value="WIC90181.1"/>
    <property type="molecule type" value="Genomic_DNA"/>
</dbReference>
<proteinExistence type="predicted"/>
<evidence type="ECO:0000313" key="3">
    <source>
        <dbReference type="Proteomes" id="UP001243977"/>
    </source>
</evidence>
<keyword evidence="3" id="KW-1185">Reference proteome</keyword>
<reference evidence="2" key="1">
    <citation type="submission" date="2023-05" db="EMBL/GenBank/DDBJ databases">
        <authorList>
            <person name="Barden S."/>
            <person name="Berber-Pulido R."/>
            <person name="Bursulaya I."/>
            <person name="Chawla E."/>
            <person name="Critzer N.A."/>
            <person name="Dawson N.R."/>
            <person name="Deal M.M."/>
            <person name="Douglas K.A."/>
            <person name="Estampa J.P."/>
            <person name="Gowdy G.A."/>
            <person name="Hamid B."/>
            <person name="Hernandez E.R."/>
            <person name="Hoang R.L."/>
            <person name="Hughes A.L."/>
            <person name="Kim C.J."/>
            <person name="Kretschmer T.O."/>
            <person name="Le V.D."/>
            <person name="Li A."/>
            <person name="Li M."/>
            <person name="Lim J.M."/>
            <person name="Martin K.B."/>
            <person name="Martinez D.M."/>
            <person name="Nguyen A.H."/>
            <person name="Okumura J.H."/>
            <person name="Ortiz-Gomez D.E."/>
            <person name="Pan C."/>
            <person name="Pisipati K.L."/>
            <person name="Reyimjan D."/>
            <person name="Robles A."/>
            <person name="Rodriguez J.F."/>
            <person name="Sacristan A."/>
            <person name="Scriven S.P."/>
            <person name="Smith S.M."/>
            <person name="Tosasuk K."/>
            <person name="Tran K.A."/>
            <person name="Unanwa N.C."/>
            <person name="Vajragiri S."/>
            <person name="Vanderpool L.R."/>
            <person name="Vu T.T."/>
            <person name="Wang X."/>
            <person name="Wu F."/>
            <person name="Zhu Y.A."/>
            <person name="Nguyen M."/>
            <person name="Stephenson J.C."/>
            <person name="Zorawik M."/>
            <person name="Garza D.R."/>
            <person name="Reputana M.J."/>
            <person name="Al Banaa F.A."/>
            <person name="Reddi K."/>
            <person name="Freise A.C."/>
            <person name="Furlong K.P."/>
            <person name="Rudner A.D."/>
            <person name="Beyer A.R."/>
            <person name="Chong R.A."/>
            <person name="Edgington N.P."/>
            <person name="Garcia Costas A.M."/>
            <person name="Gibb B.P."/>
            <person name="Klyczek K.K."/>
            <person name="Swerdlow S.J."/>
            <person name="Garlena R.A."/>
            <person name="Russell D.A."/>
            <person name="Jacobs-Sera D."/>
            <person name="Hatfull G.F."/>
        </authorList>
    </citation>
    <scope>NUCLEOTIDE SEQUENCE</scope>
</reference>
<sequence>MNLSELIESEGLVEVAHLSAGGYEWSAIGVYYKPSARRFYWLTDSGCSCNWYGDGDYELGDLQDGDRQAAIQALKGLSHYDGDPGRDDVEREAAQIRDYKHEETV</sequence>
<dbReference type="Pfam" id="PF24459">
    <property type="entry name" value="DUF7574"/>
    <property type="match status" value="1"/>
</dbReference>
<protein>
    <recommendedName>
        <fullName evidence="1">DUF7574 domain-containing protein</fullName>
    </recommendedName>
</protein>
<evidence type="ECO:0000313" key="2">
    <source>
        <dbReference type="EMBL" id="WIC90181.1"/>
    </source>
</evidence>
<gene>
    <name evidence="2" type="primary">31</name>
    <name evidence="2" type="ORF">SEA_VROOMVROOM_31</name>
</gene>
<dbReference type="InterPro" id="IPR055996">
    <property type="entry name" value="DUF7574"/>
</dbReference>
<name>A0AA49F9W1_9CAUD</name>
<feature type="domain" description="DUF7574" evidence="1">
    <location>
        <begin position="9"/>
        <end position="51"/>
    </location>
</feature>
<evidence type="ECO:0000259" key="1">
    <source>
        <dbReference type="Pfam" id="PF24459"/>
    </source>
</evidence>
<accession>A0AA49F9W1</accession>